<dbReference type="InterPro" id="IPR000601">
    <property type="entry name" value="PKD_dom"/>
</dbReference>
<dbReference type="InterPro" id="IPR000859">
    <property type="entry name" value="CUB_dom"/>
</dbReference>
<dbReference type="PROSITE" id="PS51829">
    <property type="entry name" value="P_HOMO_B"/>
    <property type="match status" value="1"/>
</dbReference>
<feature type="domain" description="P/Homo B" evidence="7">
    <location>
        <begin position="279"/>
        <end position="468"/>
    </location>
</feature>
<dbReference type="CDD" id="cd00041">
    <property type="entry name" value="CUB"/>
    <property type="match status" value="1"/>
</dbReference>
<dbReference type="SUPFAM" id="SSF49299">
    <property type="entry name" value="PKD domain"/>
    <property type="match status" value="1"/>
</dbReference>
<dbReference type="EMBL" id="RAQJ01000006">
    <property type="protein sequence ID" value="RKE90870.1"/>
    <property type="molecule type" value="Genomic_DNA"/>
</dbReference>
<dbReference type="InterPro" id="IPR013783">
    <property type="entry name" value="Ig-like_fold"/>
</dbReference>
<evidence type="ECO:0000256" key="1">
    <source>
        <dbReference type="ARBA" id="ARBA00022670"/>
    </source>
</evidence>
<organism evidence="8 9">
    <name type="scientific">Ichthyenterobacterium magnum</name>
    <dbReference type="NCBI Taxonomy" id="1230530"/>
    <lineage>
        <taxon>Bacteria</taxon>
        <taxon>Pseudomonadati</taxon>
        <taxon>Bacteroidota</taxon>
        <taxon>Flavobacteriia</taxon>
        <taxon>Flavobacteriales</taxon>
        <taxon>Flavobacteriaceae</taxon>
        <taxon>Ichthyenterobacterium</taxon>
    </lineage>
</organism>
<dbReference type="Gene3D" id="2.60.40.10">
    <property type="entry name" value="Immunoglobulins"/>
    <property type="match status" value="1"/>
</dbReference>
<dbReference type="InterPro" id="IPR035986">
    <property type="entry name" value="PKD_dom_sf"/>
</dbReference>
<keyword evidence="2" id="KW-0378">Hydrolase</keyword>
<proteinExistence type="predicted"/>
<evidence type="ECO:0000313" key="9">
    <source>
        <dbReference type="Proteomes" id="UP000284892"/>
    </source>
</evidence>
<evidence type="ECO:0000256" key="4">
    <source>
        <dbReference type="SAM" id="SignalP"/>
    </source>
</evidence>
<dbReference type="AlphaFoldDB" id="A0A420DES0"/>
<dbReference type="Pfam" id="PF01483">
    <property type="entry name" value="P_proprotein"/>
    <property type="match status" value="1"/>
</dbReference>
<dbReference type="CDD" id="cd00146">
    <property type="entry name" value="PKD"/>
    <property type="match status" value="1"/>
</dbReference>
<feature type="signal peptide" evidence="4">
    <location>
        <begin position="1"/>
        <end position="18"/>
    </location>
</feature>
<feature type="domain" description="CUB" evidence="5">
    <location>
        <begin position="31"/>
        <end position="138"/>
    </location>
</feature>
<gene>
    <name evidence="8" type="ORF">BXY80_2460</name>
</gene>
<dbReference type="GO" id="GO:0004252">
    <property type="term" value="F:serine-type endopeptidase activity"/>
    <property type="evidence" value="ECO:0007669"/>
    <property type="project" value="InterPro"/>
</dbReference>
<keyword evidence="9" id="KW-1185">Reference proteome</keyword>
<dbReference type="InterPro" id="IPR035914">
    <property type="entry name" value="Sperma_CUB_dom_sf"/>
</dbReference>
<feature type="chain" id="PRO_5019108789" evidence="4">
    <location>
        <begin position="19"/>
        <end position="1156"/>
    </location>
</feature>
<dbReference type="PROSITE" id="PS01180">
    <property type="entry name" value="CUB"/>
    <property type="match status" value="1"/>
</dbReference>
<evidence type="ECO:0000259" key="5">
    <source>
        <dbReference type="PROSITE" id="PS01180"/>
    </source>
</evidence>
<evidence type="ECO:0000256" key="2">
    <source>
        <dbReference type="ARBA" id="ARBA00022801"/>
    </source>
</evidence>
<dbReference type="InterPro" id="IPR002884">
    <property type="entry name" value="P_dom"/>
</dbReference>
<name>A0A420DES0_9FLAO</name>
<dbReference type="Gene3D" id="2.60.120.260">
    <property type="entry name" value="Galactose-binding domain-like"/>
    <property type="match status" value="1"/>
</dbReference>
<evidence type="ECO:0000256" key="3">
    <source>
        <dbReference type="ARBA" id="ARBA00023157"/>
    </source>
</evidence>
<dbReference type="Gene3D" id="2.60.120.290">
    <property type="entry name" value="Spermadhesin, CUB domain"/>
    <property type="match status" value="1"/>
</dbReference>
<reference evidence="8 9" key="1">
    <citation type="submission" date="2018-09" db="EMBL/GenBank/DDBJ databases">
        <title>Genomic Encyclopedia of Archaeal and Bacterial Type Strains, Phase II (KMG-II): from individual species to whole genera.</title>
        <authorList>
            <person name="Goeker M."/>
        </authorList>
    </citation>
    <scope>NUCLEOTIDE SEQUENCE [LARGE SCALE GENOMIC DNA]</scope>
    <source>
        <strain evidence="8 9">DSM 26283</strain>
    </source>
</reference>
<keyword evidence="4" id="KW-0732">Signal</keyword>
<dbReference type="Pfam" id="PF00431">
    <property type="entry name" value="CUB"/>
    <property type="match status" value="1"/>
</dbReference>
<protein>
    <submittedName>
        <fullName evidence="8">Proprotein convertase P-domain-containing protein</fullName>
    </submittedName>
</protein>
<keyword evidence="3" id="KW-1015">Disulfide bond</keyword>
<dbReference type="Proteomes" id="UP000284892">
    <property type="component" value="Unassembled WGS sequence"/>
</dbReference>
<keyword evidence="1" id="KW-0645">Protease</keyword>
<feature type="non-terminal residue" evidence="8">
    <location>
        <position position="1156"/>
    </location>
</feature>
<dbReference type="PROSITE" id="PS50093">
    <property type="entry name" value="PKD"/>
    <property type="match status" value="1"/>
</dbReference>
<feature type="domain" description="PKD" evidence="6">
    <location>
        <begin position="181"/>
        <end position="220"/>
    </location>
</feature>
<dbReference type="Pfam" id="PF18911">
    <property type="entry name" value="PKD_4"/>
    <property type="match status" value="1"/>
</dbReference>
<accession>A0A420DES0</accession>
<comment type="caution">
    <text evidence="8">The sequence shown here is derived from an EMBL/GenBank/DDBJ whole genome shotgun (WGS) entry which is preliminary data.</text>
</comment>
<dbReference type="SMART" id="SM00042">
    <property type="entry name" value="CUB"/>
    <property type="match status" value="1"/>
</dbReference>
<dbReference type="SMART" id="SM00089">
    <property type="entry name" value="PKD"/>
    <property type="match status" value="2"/>
</dbReference>
<dbReference type="InterPro" id="IPR008979">
    <property type="entry name" value="Galactose-bd-like_sf"/>
</dbReference>
<dbReference type="SUPFAM" id="SSF49854">
    <property type="entry name" value="Spermadhesin, CUB domain"/>
    <property type="match status" value="1"/>
</dbReference>
<dbReference type="GO" id="GO:0006508">
    <property type="term" value="P:proteolysis"/>
    <property type="evidence" value="ECO:0007669"/>
    <property type="project" value="UniProtKB-KW"/>
</dbReference>
<dbReference type="RefSeq" id="WP_120202320.1">
    <property type="nucleotide sequence ID" value="NZ_RAQJ01000006.1"/>
</dbReference>
<evidence type="ECO:0000259" key="6">
    <source>
        <dbReference type="PROSITE" id="PS50093"/>
    </source>
</evidence>
<dbReference type="SUPFAM" id="SSF49785">
    <property type="entry name" value="Galactose-binding domain-like"/>
    <property type="match status" value="1"/>
</dbReference>
<evidence type="ECO:0000313" key="8">
    <source>
        <dbReference type="EMBL" id="RKE90870.1"/>
    </source>
</evidence>
<sequence length="1156" mass="119653">MKKAILIFFLMSSAVTFAQDILMQNGTATQCSGVLYDSGGEFANYSSGESLVFTICPENPGELSQLDFTDFNIQAGADSMTIYNGDSTAAPAFGTFDGNTLPPSVRATSDNGSGCITVEFTSDASGTFSGWAATISCFLPCQTINSQIDTATPAPNGDGYIWVCPNEDVTLTGSGVFSLDGTGATYEWDLGDGNTITGQTATFSYATPGVYIVNLNIRDTNTGTDPLGCTNNNLINQVIQVATEPDFTGTQAANPTLCFGDTTTIDGVVNPVEFLNDCTPPVSGITFLPDGSGAVYETSITVDCYDSSQTLDNIGQLVNICINMEHSYLGDLDIEIISPNGQVVRIHDQQGSGSANLGEPWATGTVDGQSNNTTPGVGYDYCFEPNTGNPTLVGGIQNGGTFTNGDGPGTYTDSFVPAGTYSSLNPLSGLLGSPLNGNWTIRIVDNISADNGHVFSWGIEFDPALQPPELSFTPTITSEAWDTDATITNTTGNTITVAPPTAGTHTYTYRVTDDFGCEYTYDVDVEVLPEIINDTPSDLFLCNPGAPPYIFDLTENTPIILTPSPNAGDLNVTYHETQADADGDVNPIPNPDNYTGTDGQIIYVRVEYLTSGCYESETFTLNITSQPTINPVGDMVVCDDSSNDGTEPFNLESQSATILGAQSDTTFIVTYHTSFNDADMNVGALTSPYNNVGSPQPIFVRVQVIGDSACNNVSVTPLFNLIVNPANDASFTMTATCDGGTATITGDVGGTFAFNPIPTDTAVINSTTGTVTGATSGASYTIEYTVPGTCPATSTQTLTVLPEDDSSFTLTPTCDGATANITGVIGGTFVFNPIPLDTAVINPLTGTITGATPSATYTVEYTTVGICPSTTTQNVTVLPAEDASFTMTSTCDGGLATITGDTGGVFTLNPDPGLPVTIDASTGTIIGGTSGVTYTVVYTTLGSCSENSTQNVTVSAADDASFTVTPTCDGATVNITGTLGGTFALNPVPTDAAINPITGTVTGGTSGASYTIEYTTPGVCSEVSTETFNVFLADDASFTIAPTCDGGISTVTGLSGGTFAFNPLPGDTAAVNPLTGVITGGTSDAVYTLEYTTNGACPSTSMQSVTVHPAVIAIPPTALEVCDDGVPDGLTSIDLTLKNLEITGNNPDYSVSYYLT</sequence>
<dbReference type="OrthoDB" id="9765926at2"/>
<evidence type="ECO:0000259" key="7">
    <source>
        <dbReference type="PROSITE" id="PS51829"/>
    </source>
</evidence>
<dbReference type="InterPro" id="IPR022409">
    <property type="entry name" value="PKD/Chitinase_dom"/>
</dbReference>